<accession>A0ABC8V2U8</accession>
<dbReference type="SUPFAM" id="SSF56752">
    <property type="entry name" value="D-aminoacid aminotransferase-like PLP-dependent enzymes"/>
    <property type="match status" value="1"/>
</dbReference>
<proteinExistence type="inferred from homology"/>
<dbReference type="Proteomes" id="UP001642360">
    <property type="component" value="Unassembled WGS sequence"/>
</dbReference>
<keyword evidence="5" id="KW-1185">Reference proteome</keyword>
<dbReference type="FunFam" id="3.30.470.10:FF:000003">
    <property type="entry name" value="Branched-chain-amino-acid aminotransferase"/>
    <property type="match status" value="1"/>
</dbReference>
<dbReference type="InterPro" id="IPR043131">
    <property type="entry name" value="BCAT-like_N"/>
</dbReference>
<dbReference type="InterPro" id="IPR005786">
    <property type="entry name" value="B_amino_transII"/>
</dbReference>
<dbReference type="EMBL" id="CAUOFW020010058">
    <property type="protein sequence ID" value="CAK9187658.1"/>
    <property type="molecule type" value="Genomic_DNA"/>
</dbReference>
<reference evidence="4 5" key="1">
    <citation type="submission" date="2024-02" db="EMBL/GenBank/DDBJ databases">
        <authorList>
            <person name="Vignale AGUSTIN F."/>
            <person name="Sosa J E."/>
            <person name="Modenutti C."/>
        </authorList>
    </citation>
    <scope>NUCLEOTIDE SEQUENCE [LARGE SCALE GENOMIC DNA]</scope>
</reference>
<comment type="caution">
    <text evidence="4">The sequence shown here is derived from an EMBL/GenBank/DDBJ whole genome shotgun (WGS) entry which is preliminary data.</text>
</comment>
<dbReference type="AlphaFoldDB" id="A0ABC8V2U8"/>
<protein>
    <submittedName>
        <fullName evidence="4">Uncharacterized protein</fullName>
    </submittedName>
</protein>
<evidence type="ECO:0000313" key="5">
    <source>
        <dbReference type="Proteomes" id="UP001642360"/>
    </source>
</evidence>
<evidence type="ECO:0000256" key="1">
    <source>
        <dbReference type="ARBA" id="ARBA00001933"/>
    </source>
</evidence>
<evidence type="ECO:0000256" key="3">
    <source>
        <dbReference type="ARBA" id="ARBA00022898"/>
    </source>
</evidence>
<keyword evidence="3" id="KW-0663">Pyridoxal phosphate</keyword>
<comment type="similarity">
    <text evidence="2">Belongs to the class-IV pyridoxal-phosphate-dependent aminotransferase family.</text>
</comment>
<comment type="cofactor">
    <cofactor evidence="1">
        <name>pyridoxal 5'-phosphate</name>
        <dbReference type="ChEBI" id="CHEBI:597326"/>
    </cofactor>
</comment>
<organism evidence="4 5">
    <name type="scientific">Ilex paraguariensis</name>
    <name type="common">yerba mate</name>
    <dbReference type="NCBI Taxonomy" id="185542"/>
    <lineage>
        <taxon>Eukaryota</taxon>
        <taxon>Viridiplantae</taxon>
        <taxon>Streptophyta</taxon>
        <taxon>Embryophyta</taxon>
        <taxon>Tracheophyta</taxon>
        <taxon>Spermatophyta</taxon>
        <taxon>Magnoliopsida</taxon>
        <taxon>eudicotyledons</taxon>
        <taxon>Gunneridae</taxon>
        <taxon>Pentapetalae</taxon>
        <taxon>asterids</taxon>
        <taxon>campanulids</taxon>
        <taxon>Aquifoliales</taxon>
        <taxon>Aquifoliaceae</taxon>
        <taxon>Ilex</taxon>
    </lineage>
</organism>
<dbReference type="InterPro" id="IPR036038">
    <property type="entry name" value="Aminotransferase-like"/>
</dbReference>
<dbReference type="PANTHER" id="PTHR42825:SF2">
    <property type="entry name" value="BRANCHED-CHAIN-AMINO-ACID AMINOTRANSFERASE 3, CHLOROPLASTIC-RELATED"/>
    <property type="match status" value="1"/>
</dbReference>
<name>A0ABC8V2U8_9AQUA</name>
<evidence type="ECO:0000313" key="4">
    <source>
        <dbReference type="EMBL" id="CAK9187658.1"/>
    </source>
</evidence>
<gene>
    <name evidence="4" type="ORF">ILEXP_LOCUS58237</name>
</gene>
<sequence>METGAVFGGLQASPTHVFSSSRSPSTLLPSIFTDKTHFYLHSLKLQKQFHVASCSNGGGNLNPVPVASPASNVTWELADIDWDNLGFVCTPTDYMYIMKCLQSENFSKGQLQRYGNIEMSPSAGILNYGQGVFEGLKAFRKQDGCILLFRPEENALRLRMGAEHICMPSPTVEQFVEAVKVTVLANRRWVPPPGKGSLYIRPLLLGSGDVLGVAPAPEYTFLIYVTPVGNYFKVCCLSSLHAYFNKA</sequence>
<evidence type="ECO:0000256" key="2">
    <source>
        <dbReference type="ARBA" id="ARBA00009320"/>
    </source>
</evidence>
<dbReference type="PANTHER" id="PTHR42825">
    <property type="entry name" value="AMINO ACID AMINOTRANSFERASE"/>
    <property type="match status" value="1"/>
</dbReference>
<dbReference type="Gene3D" id="3.30.470.10">
    <property type="match status" value="1"/>
</dbReference>